<dbReference type="InterPro" id="IPR001478">
    <property type="entry name" value="PDZ"/>
</dbReference>
<dbReference type="Pfam" id="PF17804">
    <property type="entry name" value="TSP_NTD"/>
    <property type="match status" value="1"/>
</dbReference>
<dbReference type="SUPFAM" id="SSF52096">
    <property type="entry name" value="ClpP/crotonase"/>
    <property type="match status" value="1"/>
</dbReference>
<dbReference type="SMART" id="SM00245">
    <property type="entry name" value="TSPc"/>
    <property type="match status" value="1"/>
</dbReference>
<evidence type="ECO:0000256" key="1">
    <source>
        <dbReference type="ARBA" id="ARBA00009179"/>
    </source>
</evidence>
<dbReference type="InterPro" id="IPR005151">
    <property type="entry name" value="Tail-specific_protease"/>
</dbReference>
<keyword evidence="8" id="KW-1185">Reference proteome</keyword>
<keyword evidence="3" id="KW-0378">Hydrolase</keyword>
<comment type="similarity">
    <text evidence="1">Belongs to the peptidase S41A family.</text>
</comment>
<keyword evidence="2" id="KW-0645">Protease</keyword>
<evidence type="ECO:0000259" key="6">
    <source>
        <dbReference type="PROSITE" id="PS50106"/>
    </source>
</evidence>
<comment type="caution">
    <text evidence="7">The sequence shown here is derived from an EMBL/GenBank/DDBJ whole genome shotgun (WGS) entry which is preliminary data.</text>
</comment>
<evidence type="ECO:0000256" key="5">
    <source>
        <dbReference type="SAM" id="SignalP"/>
    </source>
</evidence>
<keyword evidence="5" id="KW-0732">Signal</keyword>
<keyword evidence="4" id="KW-0720">Serine protease</keyword>
<reference evidence="7 8" key="1">
    <citation type="submission" date="2019-09" db="EMBL/GenBank/DDBJ databases">
        <title>Taxonomy of Antarctic Massilia spp.: description of Massilia rubra sp. nov., Massilia aquatica sp. nov., Massilia mucilaginosa sp. nov., Massilia frigida sp. nov. isolated from streams, lakes and regoliths.</title>
        <authorList>
            <person name="Holochova P."/>
            <person name="Sedlacek I."/>
            <person name="Kralova S."/>
            <person name="Maslanova I."/>
            <person name="Busse H.-J."/>
            <person name="Stankova E."/>
            <person name="Vrbovska V."/>
            <person name="Kovarovic V."/>
            <person name="Bartak M."/>
            <person name="Svec P."/>
            <person name="Pantucek R."/>
        </authorList>
    </citation>
    <scope>NUCLEOTIDE SEQUENCE [LARGE SCALE GENOMIC DNA]</scope>
    <source>
        <strain evidence="7 8">CCM 8693</strain>
    </source>
</reference>
<protein>
    <recommendedName>
        <fullName evidence="6">PDZ domain-containing protein</fullName>
    </recommendedName>
</protein>
<dbReference type="InterPro" id="IPR040573">
    <property type="entry name" value="TSP_N"/>
</dbReference>
<proteinExistence type="inferred from homology"/>
<evidence type="ECO:0000256" key="3">
    <source>
        <dbReference type="ARBA" id="ARBA00022801"/>
    </source>
</evidence>
<dbReference type="SUPFAM" id="SSF50156">
    <property type="entry name" value="PDZ domain-like"/>
    <property type="match status" value="1"/>
</dbReference>
<accession>A0ABX0MBF3</accession>
<dbReference type="InterPro" id="IPR029045">
    <property type="entry name" value="ClpP/crotonase-like_dom_sf"/>
</dbReference>
<dbReference type="EMBL" id="VVIW01000025">
    <property type="protein sequence ID" value="NHZ43973.1"/>
    <property type="molecule type" value="Genomic_DNA"/>
</dbReference>
<feature type="chain" id="PRO_5046639091" description="PDZ domain-containing protein" evidence="5">
    <location>
        <begin position="21"/>
        <end position="648"/>
    </location>
</feature>
<dbReference type="PANTHER" id="PTHR32060:SF22">
    <property type="entry name" value="CARBOXYL-TERMINAL-PROCESSING PEPTIDASE 3, CHLOROPLASTIC"/>
    <property type="match status" value="1"/>
</dbReference>
<feature type="signal peptide" evidence="5">
    <location>
        <begin position="1"/>
        <end position="20"/>
    </location>
</feature>
<dbReference type="InterPro" id="IPR004447">
    <property type="entry name" value="Peptidase_S41A"/>
</dbReference>
<dbReference type="PROSITE" id="PS50106">
    <property type="entry name" value="PDZ"/>
    <property type="match status" value="1"/>
</dbReference>
<dbReference type="CDD" id="cd07560">
    <property type="entry name" value="Peptidase_S41_CPP"/>
    <property type="match status" value="1"/>
</dbReference>
<evidence type="ECO:0000313" key="8">
    <source>
        <dbReference type="Proteomes" id="UP000819052"/>
    </source>
</evidence>
<evidence type="ECO:0000313" key="7">
    <source>
        <dbReference type="EMBL" id="NHZ43973.1"/>
    </source>
</evidence>
<name>A0ABX0MBF3_9BURK</name>
<dbReference type="Proteomes" id="UP000819052">
    <property type="component" value="Unassembled WGS sequence"/>
</dbReference>
<feature type="domain" description="PDZ" evidence="6">
    <location>
        <begin position="225"/>
        <end position="299"/>
    </location>
</feature>
<dbReference type="Gene3D" id="2.30.42.10">
    <property type="match status" value="1"/>
</dbReference>
<evidence type="ECO:0000256" key="2">
    <source>
        <dbReference type="ARBA" id="ARBA00022670"/>
    </source>
</evidence>
<evidence type="ECO:0000256" key="4">
    <source>
        <dbReference type="ARBA" id="ARBA00022825"/>
    </source>
</evidence>
<dbReference type="PANTHER" id="PTHR32060">
    <property type="entry name" value="TAIL-SPECIFIC PROTEASE"/>
    <property type="match status" value="1"/>
</dbReference>
<dbReference type="InterPro" id="IPR036034">
    <property type="entry name" value="PDZ_sf"/>
</dbReference>
<gene>
    <name evidence="7" type="ORF">F1609_27955</name>
</gene>
<sequence length="648" mass="69480">MKFGFGAVLLIGTVAGSAVASDVAPLSPPTASQQEASLLIAQITERYRYKPEGQASGIGARPFERFVKVLDPDRLIFTQAALAAMAAERAELDKPGDGKQLATAHAVFATYLARSAMLYAHAQDLLLRDMNFAGHERFQRARSNAAWEPDDNALRDLWRRRVMDDILKLRLAGSSQAHIVTTLRQRYERQLQNVRTMRSEEVVNTYLHAALLHLDPHGAYLAPPTTLAERARPGLVGIGMAVQQKGDFVTVFELPLGGPAERSGAIALGERIVGITQDAGQPMTDVVGWRVDEVVGLLRGVAGSRVELDLLAQGVAPGSTPRRVVLTRARLKVAGLRASGRLELVERGASSYRIGIVVVPTIYEDFAARKAGIKDYASVTRDVAAALETLKAQQADAILLDMRNNGGGTLDEAITLTGLFLPGVAVAQRIETQRGLTVAEAQAAAPAWDGPLAVLIDQGSAAGTEVVAAAIQDYGRGLIIGDTSAGRGSIQSLVRLHEFRKNPASQLGDVRLTVGALCRAGGEPIQGHGVRPDVVVPGSLGASSADDATLSARPACRAQTIPKKAGLGELLPSLRTLHAQRMKTDLRYQKRLAQRAQELAQLASDEVSLNEAERRRTMEGEPQEDIAKFQLKHAVQVLTDSVELSGKR</sequence>
<dbReference type="Gene3D" id="3.90.226.10">
    <property type="entry name" value="2-enoyl-CoA Hydratase, Chain A, domain 1"/>
    <property type="match status" value="1"/>
</dbReference>
<dbReference type="RefSeq" id="WP_167080247.1">
    <property type="nucleotide sequence ID" value="NZ_VVIW01000025.1"/>
</dbReference>
<dbReference type="Pfam" id="PF03572">
    <property type="entry name" value="Peptidase_S41"/>
    <property type="match status" value="1"/>
</dbReference>
<organism evidence="7 8">
    <name type="scientific">Massilia aquatica</name>
    <dbReference type="NCBI Taxonomy" id="2609000"/>
    <lineage>
        <taxon>Bacteria</taxon>
        <taxon>Pseudomonadati</taxon>
        <taxon>Pseudomonadota</taxon>
        <taxon>Betaproteobacteria</taxon>
        <taxon>Burkholderiales</taxon>
        <taxon>Oxalobacteraceae</taxon>
        <taxon>Telluria group</taxon>
        <taxon>Massilia</taxon>
    </lineage>
</organism>
<dbReference type="Gene3D" id="3.30.750.44">
    <property type="match status" value="1"/>
</dbReference>